<dbReference type="SUPFAM" id="SSF51261">
    <property type="entry name" value="Duplicated hybrid motif"/>
    <property type="match status" value="1"/>
</dbReference>
<protein>
    <submittedName>
        <fullName evidence="2">Peptidase M23</fullName>
    </submittedName>
</protein>
<dbReference type="EMBL" id="PISP01000005">
    <property type="protein sequence ID" value="PKD42847.1"/>
    <property type="molecule type" value="Genomic_DNA"/>
</dbReference>
<proteinExistence type="predicted"/>
<evidence type="ECO:0000313" key="3">
    <source>
        <dbReference type="Proteomes" id="UP000233398"/>
    </source>
</evidence>
<evidence type="ECO:0000259" key="1">
    <source>
        <dbReference type="Pfam" id="PF01551"/>
    </source>
</evidence>
<dbReference type="PANTHER" id="PTHR21666:SF270">
    <property type="entry name" value="MUREIN HYDROLASE ACTIVATOR ENVC"/>
    <property type="match status" value="1"/>
</dbReference>
<evidence type="ECO:0000313" key="2">
    <source>
        <dbReference type="EMBL" id="PKD42847.1"/>
    </source>
</evidence>
<dbReference type="Gene3D" id="2.70.70.10">
    <property type="entry name" value="Glucose Permease (Domain IIA)"/>
    <property type="match status" value="1"/>
</dbReference>
<name>A0A2N0VF80_9BACT</name>
<dbReference type="Pfam" id="PF01551">
    <property type="entry name" value="Peptidase_M23"/>
    <property type="match status" value="1"/>
</dbReference>
<dbReference type="InterPro" id="IPR050570">
    <property type="entry name" value="Cell_wall_metabolism_enzyme"/>
</dbReference>
<dbReference type="Proteomes" id="UP000233398">
    <property type="component" value="Unassembled WGS sequence"/>
</dbReference>
<dbReference type="InterPro" id="IPR011055">
    <property type="entry name" value="Dup_hybrid_motif"/>
</dbReference>
<sequence>MTKTKIKPVMNLPDEYEVFDFSNGYDPEVMTRFVQSGGWGVGGYSEKRQNMYLAPQYENRRNIHMGIDVWAAAGEPVFAPISGEVAYLANHEQQGNYGGTLVLKHTLKGKIYFALYGHLSPESISHLKPGLKVEAGEKVGELGAEEENGNWPPHLHYQISIEDPGEADMPGVVSDEELEEALKHYPDPRILLGEIY</sequence>
<dbReference type="PANTHER" id="PTHR21666">
    <property type="entry name" value="PEPTIDASE-RELATED"/>
    <property type="match status" value="1"/>
</dbReference>
<organism evidence="2 3">
    <name type="scientific">Rhodohalobacter barkolensis</name>
    <dbReference type="NCBI Taxonomy" id="2053187"/>
    <lineage>
        <taxon>Bacteria</taxon>
        <taxon>Pseudomonadati</taxon>
        <taxon>Balneolota</taxon>
        <taxon>Balneolia</taxon>
        <taxon>Balneolales</taxon>
        <taxon>Balneolaceae</taxon>
        <taxon>Rhodohalobacter</taxon>
    </lineage>
</organism>
<feature type="domain" description="M23ase beta-sheet core" evidence="1">
    <location>
        <begin position="63"/>
        <end position="161"/>
    </location>
</feature>
<dbReference type="RefSeq" id="WP_101074098.1">
    <property type="nucleotide sequence ID" value="NZ_PISP01000005.1"/>
</dbReference>
<dbReference type="InterPro" id="IPR016047">
    <property type="entry name" value="M23ase_b-sheet_dom"/>
</dbReference>
<keyword evidence="3" id="KW-1185">Reference proteome</keyword>
<accession>A0A2N0VF80</accession>
<dbReference type="AlphaFoldDB" id="A0A2N0VF80"/>
<dbReference type="CDD" id="cd12797">
    <property type="entry name" value="M23_peptidase"/>
    <property type="match status" value="1"/>
</dbReference>
<dbReference type="OrthoDB" id="9801052at2"/>
<gene>
    <name evidence="2" type="ORF">CWD77_13430</name>
</gene>
<dbReference type="GO" id="GO:0004222">
    <property type="term" value="F:metalloendopeptidase activity"/>
    <property type="evidence" value="ECO:0007669"/>
    <property type="project" value="TreeGrafter"/>
</dbReference>
<reference evidence="2 3" key="1">
    <citation type="submission" date="2017-11" db="EMBL/GenBank/DDBJ databases">
        <title>Rhodohalobacter 15182 sp. nov., isolated from a salt lake.</title>
        <authorList>
            <person name="Han S."/>
        </authorList>
    </citation>
    <scope>NUCLEOTIDE SEQUENCE [LARGE SCALE GENOMIC DNA]</scope>
    <source>
        <strain evidence="2 3">15182</strain>
    </source>
</reference>
<comment type="caution">
    <text evidence="2">The sequence shown here is derived from an EMBL/GenBank/DDBJ whole genome shotgun (WGS) entry which is preliminary data.</text>
</comment>